<evidence type="ECO:0000256" key="3">
    <source>
        <dbReference type="ARBA" id="ARBA00022729"/>
    </source>
</evidence>
<dbReference type="SUPFAM" id="SSF53822">
    <property type="entry name" value="Periplasmic binding protein-like I"/>
    <property type="match status" value="1"/>
</dbReference>
<dbReference type="PANTHER" id="PTHR46847:SF1">
    <property type="entry name" value="D-ALLOSE-BINDING PERIPLASMIC PROTEIN-RELATED"/>
    <property type="match status" value="1"/>
</dbReference>
<keyword evidence="7" id="KW-1185">Reference proteome</keyword>
<feature type="chain" id="PRO_5045119591" evidence="4">
    <location>
        <begin position="22"/>
        <end position="331"/>
    </location>
</feature>
<evidence type="ECO:0000256" key="1">
    <source>
        <dbReference type="ARBA" id="ARBA00004196"/>
    </source>
</evidence>
<feature type="domain" description="Periplasmic binding protein" evidence="5">
    <location>
        <begin position="41"/>
        <end position="298"/>
    </location>
</feature>
<accession>A0ABQ1E1M1</accession>
<dbReference type="InterPro" id="IPR025997">
    <property type="entry name" value="SBP_2_dom"/>
</dbReference>
<dbReference type="EMBL" id="BLYJ01000027">
    <property type="protein sequence ID" value="GFO88871.1"/>
    <property type="molecule type" value="Genomic_DNA"/>
</dbReference>
<evidence type="ECO:0000313" key="7">
    <source>
        <dbReference type="Proteomes" id="UP000620147"/>
    </source>
</evidence>
<dbReference type="CDD" id="cd01536">
    <property type="entry name" value="PBP1_ABC_sugar_binding-like"/>
    <property type="match status" value="1"/>
</dbReference>
<reference evidence="6 7" key="1">
    <citation type="submission" date="2020-06" db="EMBL/GenBank/DDBJ databases">
        <title>Characterization of fructooligosaccharide metabolism and fructooligosaccharide-degrading enzymes in human commensal butyrate producers.</title>
        <authorList>
            <person name="Tanno H."/>
            <person name="Fujii T."/>
            <person name="Hirano K."/>
            <person name="Maeno S."/>
            <person name="Tonozuka T."/>
            <person name="Sakamoto M."/>
            <person name="Ohkuma M."/>
            <person name="Tochio T."/>
            <person name="Endo A."/>
        </authorList>
    </citation>
    <scope>NUCLEOTIDE SEQUENCE [LARGE SCALE GENOMIC DNA]</scope>
    <source>
        <strain evidence="6 7">JCM 31056</strain>
    </source>
</reference>
<comment type="similarity">
    <text evidence="2">Belongs to the bacterial solute-binding protein 2 family.</text>
</comment>
<protein>
    <submittedName>
        <fullName evidence="6">Ribose ABC transporter</fullName>
    </submittedName>
</protein>
<dbReference type="Proteomes" id="UP000620147">
    <property type="component" value="Unassembled WGS sequence"/>
</dbReference>
<feature type="signal peptide" evidence="4">
    <location>
        <begin position="1"/>
        <end position="21"/>
    </location>
</feature>
<dbReference type="InterPro" id="IPR028082">
    <property type="entry name" value="Peripla_BP_I"/>
</dbReference>
<evidence type="ECO:0000259" key="5">
    <source>
        <dbReference type="Pfam" id="PF13407"/>
    </source>
</evidence>
<dbReference type="Pfam" id="PF13407">
    <property type="entry name" value="Peripla_BP_4"/>
    <property type="match status" value="1"/>
</dbReference>
<organism evidence="6 7">
    <name type="scientific">Butyricicoccus faecihominis</name>
    <dbReference type="NCBI Taxonomy" id="1712515"/>
    <lineage>
        <taxon>Bacteria</taxon>
        <taxon>Bacillati</taxon>
        <taxon>Bacillota</taxon>
        <taxon>Clostridia</taxon>
        <taxon>Eubacteriales</taxon>
        <taxon>Butyricicoccaceae</taxon>
        <taxon>Butyricicoccus</taxon>
    </lineage>
</organism>
<gene>
    <name evidence="6" type="ORF">BUFA31_20350</name>
</gene>
<evidence type="ECO:0000256" key="2">
    <source>
        <dbReference type="ARBA" id="ARBA00007639"/>
    </source>
</evidence>
<keyword evidence="3 4" id="KW-0732">Signal</keyword>
<comment type="subcellular location">
    <subcellularLocation>
        <location evidence="1">Cell envelope</location>
    </subcellularLocation>
</comment>
<evidence type="ECO:0000313" key="6">
    <source>
        <dbReference type="EMBL" id="GFO88871.1"/>
    </source>
</evidence>
<proteinExistence type="inferred from homology"/>
<comment type="caution">
    <text evidence="6">The sequence shown here is derived from an EMBL/GenBank/DDBJ whole genome shotgun (WGS) entry which is preliminary data.</text>
</comment>
<evidence type="ECO:0000256" key="4">
    <source>
        <dbReference type="SAM" id="SignalP"/>
    </source>
</evidence>
<name>A0ABQ1E1M1_9FIRM</name>
<dbReference type="Gene3D" id="3.40.50.2300">
    <property type="match status" value="2"/>
</dbReference>
<dbReference type="RefSeq" id="WP_158578267.1">
    <property type="nucleotide sequence ID" value="NZ_BMQH01000004.1"/>
</dbReference>
<sequence length="331" mass="33879">MTLVSALCAGMLAGCGGGSSASTGSTGDSGSNASGDAYNVTVIVKHTDGHFNKVIAGARAYGSEHDNVNVEIQSPTSATSYDEQVNMIETALGNPGIDAVVIAPQQSTSTATLVDTATKPVVALDTDFTSDKKACFVGTGNEDAALNGGKAVAEACKALGKDKPTAVIIAGVQGDETHEARLRGYRDAIEAAGGQVLEVQYTDTMPDKAAAAMEAVIQKYPNGVDAVLSIADDMALAAAKVIKDSGNTNYADTVLCGFDGNQSAIEAVMDGSLTIDIAQMGYDMGYKAVEAAVTVLEGGSVESFIDSGSKVIDSSNIDEYVSDMKSKGLWE</sequence>
<dbReference type="PANTHER" id="PTHR46847">
    <property type="entry name" value="D-ALLOSE-BINDING PERIPLASMIC PROTEIN-RELATED"/>
    <property type="match status" value="1"/>
</dbReference>